<comment type="caution">
    <text evidence="7">The sequence shown here is derived from an EMBL/GenBank/DDBJ whole genome shotgun (WGS) entry which is preliminary data.</text>
</comment>
<feature type="domain" description="Acyl-CoA oxidase/dehydrogenase middle" evidence="4">
    <location>
        <begin position="137"/>
        <end position="227"/>
    </location>
</feature>
<keyword evidence="2" id="KW-0560">Oxidoreductase</keyword>
<dbReference type="PIRSF" id="PIRSF016578">
    <property type="entry name" value="HsaA"/>
    <property type="match status" value="1"/>
</dbReference>
<evidence type="ECO:0000313" key="8">
    <source>
        <dbReference type="Proteomes" id="UP000305778"/>
    </source>
</evidence>
<dbReference type="PANTHER" id="PTHR43831">
    <property type="entry name" value="ISOBUTYRYL-COA DEHYDROGENASE"/>
    <property type="match status" value="1"/>
</dbReference>
<dbReference type="SUPFAM" id="SSF56645">
    <property type="entry name" value="Acyl-CoA dehydrogenase NM domain-like"/>
    <property type="match status" value="1"/>
</dbReference>
<feature type="compositionally biased region" description="Low complexity" evidence="3">
    <location>
        <begin position="10"/>
        <end position="21"/>
    </location>
</feature>
<sequence>MTHHLGTSMPPSASAPALPTPDLARLPGVTAALAARAAEHDRDASFPTEGFQLVHDAGLLTATVGTAHDGPGAGLTDTVRILRALGAGDPAVALVSAMTLFVHAAEARGPAWPTAAYAGLLAEAATRPALVNALRVEPELGSPVRGGLPATTARRDGGHWVLTGRKIYSTGAVGLSRLLVYARTDEDPVRVGSFIVRAGTPGLSVERTWNHLGLRASRSDDVILDGVRVPLEETIGLAEPAAAPGRPDAVTGAWGSLGLAALYLGLAGAARDWLTGFLHERTPTALGAPLATLPRFQSAVGEIEASLVGADTLVDALAARIDAGDPEAADRAGIAKLLATRAATGAVEQAVGLVGNHGLTLDNPLQRHYRDVLCSRVHTPQDDSVLTAAGRAALARHPTANTAPKGK</sequence>
<dbReference type="InterPro" id="IPR009100">
    <property type="entry name" value="AcylCoA_DH/oxidase_NM_dom_sf"/>
</dbReference>
<dbReference type="AlphaFoldDB" id="A0A4U0T8X9"/>
<keyword evidence="8" id="KW-1185">Reference proteome</keyword>
<dbReference type="InterPro" id="IPR013786">
    <property type="entry name" value="AcylCoA_DH/ox_N"/>
</dbReference>
<evidence type="ECO:0000259" key="6">
    <source>
        <dbReference type="Pfam" id="PF08028"/>
    </source>
</evidence>
<dbReference type="InterPro" id="IPR046373">
    <property type="entry name" value="Acyl-CoA_Oxase/DH_mid-dom_sf"/>
</dbReference>
<reference evidence="7 8" key="1">
    <citation type="submission" date="2019-04" db="EMBL/GenBank/DDBJ databases">
        <title>Streptomyces oryziradicis sp. nov., a novel actinomycete isolated from rhizosphere soil of rice (Oryza sativa L.).</title>
        <authorList>
            <person name="Li C."/>
        </authorList>
    </citation>
    <scope>NUCLEOTIDE SEQUENCE [LARGE SCALE GENOMIC DNA]</scope>
    <source>
        <strain evidence="7 8">NEAU-C40</strain>
    </source>
</reference>
<dbReference type="InterPro" id="IPR052547">
    <property type="entry name" value="Mito_Isobutyryl-CoADH"/>
</dbReference>
<dbReference type="EMBL" id="SUMC01000005">
    <property type="protein sequence ID" value="TKA12115.1"/>
    <property type="molecule type" value="Genomic_DNA"/>
</dbReference>
<dbReference type="RefSeq" id="WP_136722647.1">
    <property type="nucleotide sequence ID" value="NZ_SUMC01000005.1"/>
</dbReference>
<feature type="domain" description="Acyl-CoA dehydrogenase C-terminal" evidence="6">
    <location>
        <begin position="257"/>
        <end position="379"/>
    </location>
</feature>
<evidence type="ECO:0000256" key="3">
    <source>
        <dbReference type="SAM" id="MobiDB-lite"/>
    </source>
</evidence>
<dbReference type="Pfam" id="PF08028">
    <property type="entry name" value="Acyl-CoA_dh_2"/>
    <property type="match status" value="1"/>
</dbReference>
<dbReference type="Pfam" id="PF02770">
    <property type="entry name" value="Acyl-CoA_dh_M"/>
    <property type="match status" value="1"/>
</dbReference>
<dbReference type="Proteomes" id="UP000305778">
    <property type="component" value="Unassembled WGS sequence"/>
</dbReference>
<proteinExistence type="predicted"/>
<keyword evidence="1" id="KW-0285">Flavoprotein</keyword>
<feature type="domain" description="Acyl-CoA dehydrogenase/oxidase N-terminal" evidence="5">
    <location>
        <begin position="32"/>
        <end position="98"/>
    </location>
</feature>
<dbReference type="GO" id="GO:0050660">
    <property type="term" value="F:flavin adenine dinucleotide binding"/>
    <property type="evidence" value="ECO:0007669"/>
    <property type="project" value="InterPro"/>
</dbReference>
<dbReference type="InterPro" id="IPR036250">
    <property type="entry name" value="AcylCo_DH-like_C"/>
</dbReference>
<name>A0A4U0T8X9_9ACTN</name>
<gene>
    <name evidence="7" type="ORF">FCI23_07380</name>
</gene>
<dbReference type="SUPFAM" id="SSF47203">
    <property type="entry name" value="Acyl-CoA dehydrogenase C-terminal domain-like"/>
    <property type="match status" value="1"/>
</dbReference>
<dbReference type="CDD" id="cd00567">
    <property type="entry name" value="ACAD"/>
    <property type="match status" value="1"/>
</dbReference>
<dbReference type="Gene3D" id="1.20.140.10">
    <property type="entry name" value="Butyryl-CoA Dehydrogenase, subunit A, domain 3"/>
    <property type="match status" value="1"/>
</dbReference>
<dbReference type="Gene3D" id="1.10.540.10">
    <property type="entry name" value="Acyl-CoA dehydrogenase/oxidase, N-terminal domain"/>
    <property type="match status" value="1"/>
</dbReference>
<evidence type="ECO:0000313" key="7">
    <source>
        <dbReference type="EMBL" id="TKA12115.1"/>
    </source>
</evidence>
<evidence type="ECO:0000256" key="2">
    <source>
        <dbReference type="ARBA" id="ARBA00023002"/>
    </source>
</evidence>
<evidence type="ECO:0000256" key="1">
    <source>
        <dbReference type="ARBA" id="ARBA00022630"/>
    </source>
</evidence>
<dbReference type="InterPro" id="IPR013107">
    <property type="entry name" value="Acyl-CoA_DH_C"/>
</dbReference>
<organism evidence="7 8">
    <name type="scientific">Actinacidiphila oryziradicis</name>
    <dbReference type="NCBI Taxonomy" id="2571141"/>
    <lineage>
        <taxon>Bacteria</taxon>
        <taxon>Bacillati</taxon>
        <taxon>Actinomycetota</taxon>
        <taxon>Actinomycetes</taxon>
        <taxon>Kitasatosporales</taxon>
        <taxon>Streptomycetaceae</taxon>
        <taxon>Actinacidiphila</taxon>
    </lineage>
</organism>
<feature type="region of interest" description="Disordered" evidence="3">
    <location>
        <begin position="1"/>
        <end position="21"/>
    </location>
</feature>
<evidence type="ECO:0000259" key="4">
    <source>
        <dbReference type="Pfam" id="PF02770"/>
    </source>
</evidence>
<dbReference type="InterPro" id="IPR037069">
    <property type="entry name" value="AcylCoA_DH/ox_N_sf"/>
</dbReference>
<dbReference type="Pfam" id="PF02771">
    <property type="entry name" value="Acyl-CoA_dh_N"/>
    <property type="match status" value="1"/>
</dbReference>
<dbReference type="PANTHER" id="PTHR43831:SF1">
    <property type="entry name" value="ISOBUTYRYL-COA DEHYDROGENASE, MITOCHONDRIAL"/>
    <property type="match status" value="1"/>
</dbReference>
<dbReference type="InterPro" id="IPR006091">
    <property type="entry name" value="Acyl-CoA_Oxase/DH_mid-dom"/>
</dbReference>
<dbReference type="Gene3D" id="2.40.110.10">
    <property type="entry name" value="Butyryl-CoA Dehydrogenase, subunit A, domain 2"/>
    <property type="match status" value="1"/>
</dbReference>
<accession>A0A4U0T8X9</accession>
<evidence type="ECO:0000259" key="5">
    <source>
        <dbReference type="Pfam" id="PF02771"/>
    </source>
</evidence>
<dbReference type="OrthoDB" id="2986495at2"/>
<protein>
    <submittedName>
        <fullName evidence="7">Acyl-CoA dehydrogenase</fullName>
    </submittedName>
</protein>
<dbReference type="GO" id="GO:0016627">
    <property type="term" value="F:oxidoreductase activity, acting on the CH-CH group of donors"/>
    <property type="evidence" value="ECO:0007669"/>
    <property type="project" value="InterPro"/>
</dbReference>